<reference evidence="2" key="1">
    <citation type="submission" date="2023-07" db="EMBL/GenBank/DDBJ databases">
        <title>Sorghum-associated microbial communities from plants grown in Nebraska, USA.</title>
        <authorList>
            <person name="Schachtman D."/>
        </authorList>
    </citation>
    <scope>NUCLEOTIDE SEQUENCE</scope>
    <source>
        <strain evidence="2">DS3754</strain>
    </source>
</reference>
<accession>A0AAW8CZK4</accession>
<evidence type="ECO:0000313" key="2">
    <source>
        <dbReference type="EMBL" id="MDP9894636.1"/>
    </source>
</evidence>
<organism evidence="2 3">
    <name type="scientific">Variovorax boronicumulans</name>
    <dbReference type="NCBI Taxonomy" id="436515"/>
    <lineage>
        <taxon>Bacteria</taxon>
        <taxon>Pseudomonadati</taxon>
        <taxon>Pseudomonadota</taxon>
        <taxon>Betaproteobacteria</taxon>
        <taxon>Burkholderiales</taxon>
        <taxon>Comamonadaceae</taxon>
        <taxon>Variovorax</taxon>
    </lineage>
</organism>
<dbReference type="RefSeq" id="WP_307685668.1">
    <property type="nucleotide sequence ID" value="NZ_JAUSRD010000009.1"/>
</dbReference>
<proteinExistence type="predicted"/>
<dbReference type="AlphaFoldDB" id="A0AAW8CZK4"/>
<feature type="compositionally biased region" description="Basic and acidic residues" evidence="1">
    <location>
        <begin position="16"/>
        <end position="28"/>
    </location>
</feature>
<dbReference type="Proteomes" id="UP001242045">
    <property type="component" value="Unassembled WGS sequence"/>
</dbReference>
<feature type="region of interest" description="Disordered" evidence="1">
    <location>
        <begin position="16"/>
        <end position="42"/>
    </location>
</feature>
<gene>
    <name evidence="2" type="ORF">J2W31_003760</name>
</gene>
<evidence type="ECO:0000256" key="1">
    <source>
        <dbReference type="SAM" id="MobiDB-lite"/>
    </source>
</evidence>
<protein>
    <submittedName>
        <fullName evidence="2">Uncharacterized protein</fullName>
    </submittedName>
</protein>
<dbReference type="EMBL" id="JAUSRD010000009">
    <property type="protein sequence ID" value="MDP9894636.1"/>
    <property type="molecule type" value="Genomic_DNA"/>
</dbReference>
<evidence type="ECO:0000313" key="3">
    <source>
        <dbReference type="Proteomes" id="UP001242045"/>
    </source>
</evidence>
<comment type="caution">
    <text evidence="2">The sequence shown here is derived from an EMBL/GenBank/DDBJ whole genome shotgun (WGS) entry which is preliminary data.</text>
</comment>
<name>A0AAW8CZK4_9BURK</name>
<sequence length="66" mass="7619">MKLEFDLMETKLRRDAENEARELKEGDAKGWNSMTKLETDKKERAARNKLLEANAIKRGDSVVNKP</sequence>